<reference evidence="6 7" key="1">
    <citation type="journal article" date="2009" name="Stand. Genomic Sci.">
        <title>Complete genome sequence of Jonesia denitrificans type strain (Prevot 55134).</title>
        <authorList>
            <person name="Pukall R."/>
            <person name="Gehrich-Schroter G."/>
            <person name="Lapidus A."/>
            <person name="Nolan M."/>
            <person name="Glavina Del Rio T."/>
            <person name="Lucas S."/>
            <person name="Chen F."/>
            <person name="Tice H."/>
            <person name="Pitluck S."/>
            <person name="Cheng J.F."/>
            <person name="Copeland A."/>
            <person name="Saunders E."/>
            <person name="Brettin T."/>
            <person name="Detter J.C."/>
            <person name="Bruce D."/>
            <person name="Goodwin L."/>
            <person name="Pati A."/>
            <person name="Ivanova N."/>
            <person name="Mavromatis K."/>
            <person name="Ovchinnikova G."/>
            <person name="Chen A."/>
            <person name="Palaniappan K."/>
            <person name="Land M."/>
            <person name="Hauser L."/>
            <person name="Chang Y.J."/>
            <person name="Jeffries C.D."/>
            <person name="Chain P."/>
            <person name="Goker M."/>
            <person name="Bristow J."/>
            <person name="Eisen J.A."/>
            <person name="Markowitz V."/>
            <person name="Hugenholtz P."/>
            <person name="Kyrpides N.C."/>
            <person name="Klenk H.P."/>
            <person name="Han C."/>
        </authorList>
    </citation>
    <scope>NUCLEOTIDE SEQUENCE [LARGE SCALE GENOMIC DNA]</scope>
    <source>
        <strain evidence="7">ATCC 14870 / DSM 20603 / BCRC 15368 / CIP 55.134 / JCM 11481 / NBRC 15587 / NCTC 10816 / Prevot 55134</strain>
    </source>
</reference>
<dbReference type="eggNOG" id="COG3397">
    <property type="taxonomic scope" value="Bacteria"/>
</dbReference>
<dbReference type="HOGENOM" id="CLU_063855_0_0_11"/>
<dbReference type="Proteomes" id="UP000000628">
    <property type="component" value="Chromosome"/>
</dbReference>
<dbReference type="PROSITE" id="PS51173">
    <property type="entry name" value="CBM2"/>
    <property type="match status" value="1"/>
</dbReference>
<dbReference type="InterPro" id="IPR008965">
    <property type="entry name" value="CBM2/CBM3_carb-bd_dom_sf"/>
</dbReference>
<name>C7R331_JONDD</name>
<dbReference type="InterPro" id="IPR001919">
    <property type="entry name" value="CBD2"/>
</dbReference>
<protein>
    <submittedName>
        <fullName evidence="6">Chitin-binding domain 3 protein</fullName>
    </submittedName>
</protein>
<organism evidence="6 7">
    <name type="scientific">Jonesia denitrificans (strain ATCC 14870 / DSM 20603 / BCRC 15368 / CIP 55.134 / JCM 11481 / NBRC 15587 / NCTC 10816 / Prevot 55134)</name>
    <name type="common">Listeria denitrificans</name>
    <dbReference type="NCBI Taxonomy" id="471856"/>
    <lineage>
        <taxon>Bacteria</taxon>
        <taxon>Bacillati</taxon>
        <taxon>Actinomycetota</taxon>
        <taxon>Actinomycetes</taxon>
        <taxon>Micrococcales</taxon>
        <taxon>Jonesiaceae</taxon>
        <taxon>Jonesia</taxon>
    </lineage>
</organism>
<dbReference type="CAZy" id="AA10">
    <property type="family name" value="Auxiliary Activities 10"/>
</dbReference>
<dbReference type="Pfam" id="PF03067">
    <property type="entry name" value="LPMO_10"/>
    <property type="match status" value="1"/>
</dbReference>
<dbReference type="KEGG" id="jde:Jden_2447"/>
<proteinExistence type="predicted"/>
<evidence type="ECO:0000256" key="3">
    <source>
        <dbReference type="ARBA" id="ARBA00023295"/>
    </source>
</evidence>
<dbReference type="InterPro" id="IPR012291">
    <property type="entry name" value="CBM2_carb-bd_dom_sf"/>
</dbReference>
<evidence type="ECO:0000313" key="7">
    <source>
        <dbReference type="Proteomes" id="UP000000628"/>
    </source>
</evidence>
<dbReference type="EMBL" id="CP001706">
    <property type="protein sequence ID" value="ACV10079.1"/>
    <property type="molecule type" value="Genomic_DNA"/>
</dbReference>
<evidence type="ECO:0000313" key="6">
    <source>
        <dbReference type="EMBL" id="ACV10079.1"/>
    </source>
</evidence>
<dbReference type="AlphaFoldDB" id="C7R331"/>
<dbReference type="SMART" id="SM00637">
    <property type="entry name" value="CBD_II"/>
    <property type="match status" value="1"/>
</dbReference>
<dbReference type="CAZy" id="CBM2">
    <property type="family name" value="Carbohydrate-Binding Module Family 2"/>
</dbReference>
<dbReference type="GO" id="GO:0030247">
    <property type="term" value="F:polysaccharide binding"/>
    <property type="evidence" value="ECO:0007669"/>
    <property type="project" value="UniProtKB-UniRule"/>
</dbReference>
<dbReference type="InterPro" id="IPR004302">
    <property type="entry name" value="Cellulose/chitin-bd_N"/>
</dbReference>
<dbReference type="InterPro" id="IPR014756">
    <property type="entry name" value="Ig_E-set"/>
</dbReference>
<dbReference type="SUPFAM" id="SSF49384">
    <property type="entry name" value="Carbohydrate-binding domain"/>
    <property type="match status" value="1"/>
</dbReference>
<feature type="region of interest" description="Disordered" evidence="4">
    <location>
        <begin position="223"/>
        <end position="288"/>
    </location>
</feature>
<dbReference type="GO" id="GO:0004553">
    <property type="term" value="F:hydrolase activity, hydrolyzing O-glycosyl compounds"/>
    <property type="evidence" value="ECO:0007669"/>
    <property type="project" value="InterPro"/>
</dbReference>
<dbReference type="RefSeq" id="WP_015772690.1">
    <property type="nucleotide sequence ID" value="NC_013174.1"/>
</dbReference>
<dbReference type="SUPFAM" id="SSF81296">
    <property type="entry name" value="E set domains"/>
    <property type="match status" value="1"/>
</dbReference>
<dbReference type="PANTHER" id="PTHR34823">
    <property type="entry name" value="GLCNAC-BINDING PROTEIN A"/>
    <property type="match status" value="1"/>
</dbReference>
<evidence type="ECO:0000259" key="5">
    <source>
        <dbReference type="PROSITE" id="PS51173"/>
    </source>
</evidence>
<dbReference type="CDD" id="cd21177">
    <property type="entry name" value="LPMO_AA10"/>
    <property type="match status" value="1"/>
</dbReference>
<dbReference type="STRING" id="471856.Jden_2447"/>
<dbReference type="PANTHER" id="PTHR34823:SF1">
    <property type="entry name" value="CHITIN-BINDING TYPE-4 DOMAIN-CONTAINING PROTEIN"/>
    <property type="match status" value="1"/>
</dbReference>
<keyword evidence="2" id="KW-0378">Hydrolase</keyword>
<gene>
    <name evidence="6" type="ordered locus">Jden_2447</name>
</gene>
<dbReference type="Pfam" id="PF00553">
    <property type="entry name" value="CBM_2"/>
    <property type="match status" value="1"/>
</dbReference>
<dbReference type="InterPro" id="IPR051024">
    <property type="entry name" value="GlcNAc_Chitin_IntDeg"/>
</dbReference>
<dbReference type="Gene3D" id="2.70.50.50">
    <property type="entry name" value="chitin-binding protein cbp21"/>
    <property type="match status" value="1"/>
</dbReference>
<dbReference type="OrthoDB" id="5179374at2"/>
<feature type="compositionally biased region" description="Acidic residues" evidence="4">
    <location>
        <begin position="236"/>
        <end position="277"/>
    </location>
</feature>
<sequence>MSIWSAFRNRWAKFAAGGAIGSLLVLGSVVTTSAPASSHGGMVYPATRTYNCYLDGLAGGDAAGQGGNMLPTNPICKEALDYSSYPFYTWYGNLLPLVDGRHQETIPDGKLCGPGAQFDAFNTPSEHWPTTALESGDDITFRYAATVPHPGWWYQYITKEGWDPSQPLSWDDLELFDEVLDPPIVQGSTGPEYQWDAQLPERSGQHIIFSIWERTDSPESFYNCSDVVFGGGDPTDPGEEPTDPGEEPTDPGEEPTDPGEEPTDPGEEPTDPGEEPTDPGTGPDDPRECAVAFEVNSWNSGYTAEVTVANNTMDQVDGWDLAVTFAGDDSVQQSWSSTVSQSGKTATFTNAAWNSTIAHHGAVSFGFLANGAPSDPTEVTLNGEPCDLY</sequence>
<evidence type="ECO:0000256" key="1">
    <source>
        <dbReference type="ARBA" id="ARBA00022729"/>
    </source>
</evidence>
<evidence type="ECO:0000256" key="2">
    <source>
        <dbReference type="ARBA" id="ARBA00022801"/>
    </source>
</evidence>
<keyword evidence="1" id="KW-0732">Signal</keyword>
<evidence type="ECO:0000256" key="4">
    <source>
        <dbReference type="SAM" id="MobiDB-lite"/>
    </source>
</evidence>
<keyword evidence="7" id="KW-1185">Reference proteome</keyword>
<accession>C7R331</accession>
<dbReference type="Gene3D" id="2.60.40.290">
    <property type="match status" value="1"/>
</dbReference>
<keyword evidence="3" id="KW-0326">Glycosidase</keyword>
<dbReference type="GO" id="GO:0005975">
    <property type="term" value="P:carbohydrate metabolic process"/>
    <property type="evidence" value="ECO:0007669"/>
    <property type="project" value="InterPro"/>
</dbReference>
<feature type="domain" description="CBM2" evidence="5">
    <location>
        <begin position="282"/>
        <end position="389"/>
    </location>
</feature>